<organism evidence="7 8">
    <name type="scientific">Pseudovirgaria hyperparasitica</name>
    <dbReference type="NCBI Taxonomy" id="470096"/>
    <lineage>
        <taxon>Eukaryota</taxon>
        <taxon>Fungi</taxon>
        <taxon>Dikarya</taxon>
        <taxon>Ascomycota</taxon>
        <taxon>Pezizomycotina</taxon>
        <taxon>Dothideomycetes</taxon>
        <taxon>Dothideomycetes incertae sedis</taxon>
        <taxon>Acrospermales</taxon>
        <taxon>Acrospermaceae</taxon>
        <taxon>Pseudovirgaria</taxon>
    </lineage>
</organism>
<dbReference type="EMBL" id="ML996597">
    <property type="protein sequence ID" value="KAF2752747.1"/>
    <property type="molecule type" value="Genomic_DNA"/>
</dbReference>
<dbReference type="GO" id="GO:0016887">
    <property type="term" value="F:ATP hydrolysis activity"/>
    <property type="evidence" value="ECO:0007669"/>
    <property type="project" value="InterPro"/>
</dbReference>
<dbReference type="InterPro" id="IPR017871">
    <property type="entry name" value="ABC_transporter-like_CS"/>
</dbReference>
<dbReference type="AlphaFoldDB" id="A0A6A6VU26"/>
<evidence type="ECO:0000313" key="8">
    <source>
        <dbReference type="Proteomes" id="UP000799437"/>
    </source>
</evidence>
<evidence type="ECO:0000313" key="7">
    <source>
        <dbReference type="EMBL" id="KAF2752747.1"/>
    </source>
</evidence>
<dbReference type="Proteomes" id="UP000799437">
    <property type="component" value="Unassembled WGS sequence"/>
</dbReference>
<evidence type="ECO:0000256" key="3">
    <source>
        <dbReference type="ARBA" id="ARBA00022840"/>
    </source>
</evidence>
<name>A0A6A6VU26_9PEZI</name>
<dbReference type="InterPro" id="IPR003439">
    <property type="entry name" value="ABC_transporter-like_ATP-bd"/>
</dbReference>
<keyword evidence="4" id="KW-0175">Coiled coil</keyword>
<dbReference type="InterPro" id="IPR050611">
    <property type="entry name" value="ABCF"/>
</dbReference>
<keyword evidence="8" id="KW-1185">Reference proteome</keyword>
<keyword evidence="2" id="KW-0547">Nucleotide-binding</keyword>
<accession>A0A6A6VU26</accession>
<dbReference type="SUPFAM" id="SSF52540">
    <property type="entry name" value="P-loop containing nucleoside triphosphate hydrolases"/>
    <property type="match status" value="2"/>
</dbReference>
<evidence type="ECO:0000256" key="2">
    <source>
        <dbReference type="ARBA" id="ARBA00022741"/>
    </source>
</evidence>
<dbReference type="FunFam" id="3.40.50.300:FF:000011">
    <property type="entry name" value="Putative ABC transporter ATP-binding component"/>
    <property type="match status" value="1"/>
</dbReference>
<evidence type="ECO:0000256" key="1">
    <source>
        <dbReference type="ARBA" id="ARBA00022737"/>
    </source>
</evidence>
<gene>
    <name evidence="7" type="ORF">EJ05DRAFT_458915</name>
</gene>
<feature type="region of interest" description="Disordered" evidence="5">
    <location>
        <begin position="399"/>
        <end position="422"/>
    </location>
</feature>
<dbReference type="PANTHER" id="PTHR19211">
    <property type="entry name" value="ATP-BINDING TRANSPORT PROTEIN-RELATED"/>
    <property type="match status" value="1"/>
</dbReference>
<dbReference type="Pfam" id="PF12848">
    <property type="entry name" value="ABC_tran_Xtn"/>
    <property type="match status" value="1"/>
</dbReference>
<dbReference type="Gene3D" id="3.40.50.300">
    <property type="entry name" value="P-loop containing nucleotide triphosphate hydrolases"/>
    <property type="match status" value="2"/>
</dbReference>
<protein>
    <submittedName>
        <fullName evidence="7">Putative ABC ATPase</fullName>
    </submittedName>
</protein>
<dbReference type="InterPro" id="IPR027417">
    <property type="entry name" value="P-loop_NTPase"/>
</dbReference>
<evidence type="ECO:0000256" key="5">
    <source>
        <dbReference type="SAM" id="MobiDB-lite"/>
    </source>
</evidence>
<reference evidence="7" key="1">
    <citation type="journal article" date="2020" name="Stud. Mycol.">
        <title>101 Dothideomycetes genomes: a test case for predicting lifestyles and emergence of pathogens.</title>
        <authorList>
            <person name="Haridas S."/>
            <person name="Albert R."/>
            <person name="Binder M."/>
            <person name="Bloem J."/>
            <person name="Labutti K."/>
            <person name="Salamov A."/>
            <person name="Andreopoulos B."/>
            <person name="Baker S."/>
            <person name="Barry K."/>
            <person name="Bills G."/>
            <person name="Bluhm B."/>
            <person name="Cannon C."/>
            <person name="Castanera R."/>
            <person name="Culley D."/>
            <person name="Daum C."/>
            <person name="Ezra D."/>
            <person name="Gonzalez J."/>
            <person name="Henrissat B."/>
            <person name="Kuo A."/>
            <person name="Liang C."/>
            <person name="Lipzen A."/>
            <person name="Lutzoni F."/>
            <person name="Magnuson J."/>
            <person name="Mondo S."/>
            <person name="Nolan M."/>
            <person name="Ohm R."/>
            <person name="Pangilinan J."/>
            <person name="Park H.-J."/>
            <person name="Ramirez L."/>
            <person name="Alfaro M."/>
            <person name="Sun H."/>
            <person name="Tritt A."/>
            <person name="Yoshinaga Y."/>
            <person name="Zwiers L.-H."/>
            <person name="Turgeon B."/>
            <person name="Goodwin S."/>
            <person name="Spatafora J."/>
            <person name="Crous P."/>
            <person name="Grigoriev I."/>
        </authorList>
    </citation>
    <scope>NUCLEOTIDE SEQUENCE</scope>
    <source>
        <strain evidence="7">CBS 121739</strain>
    </source>
</reference>
<dbReference type="OrthoDB" id="2110130at2759"/>
<sequence length="741" mass="82188">MIASTSTIVATCQQTRFHLLADRRSSEVAIQKLNLSIIPKCASVGTRAKTAKIKDKSAPALDILVDADLKLKSGVHYGLLGRNGTGKSTLLHAMAAKLIPGLSSATKIALLQQYVSDRQTKSGPSARITFNGSTGPSMQHNALEYVIQSNTTKIDIESKLDTLRAAEEGLDERSQLKAYHMLRYHELQAALTESRKNATLRSGSRGSEARKELLALEKTVAEYGKEIDSEEPSLHSVECQHELEKAAERIAELQSQLDEIKTADIDSKALDMLTALGFSNKELQTPVVNLSGGWQMRCLLASVLLQDADIIILDEPTNFLDMLGIIWLQRYLISIRFRSTRTFVIVSHDRDFMDSICEEVIVLKDQSLLYFDGNITEYEHDLRSRRKYLTSMNDAQDRQKAHMSKTISQNIRAGKKSGDDNKLRQAASRQKRLDERSGMQVNAKGGRFKLNRDLAGYHLSNRREIDIPPEERTTSILLPQPRELRFPGPLVSLQNVSFSYTSNKDFILRDINLNIHIGSRTGVIGLNGSGKTTLIRLITNRIKPKSGTSTYHPRLKIGHYSQPIVEELRAEGQNCPELTSLAKLASVSAEVMDESDMRALLGSFGLPGRLASEVPVANLSGGQLVRLALACIVWDHPHLLVLDEVTTHLDLYTVKALSKALQSFSGAVILVTHDRFMMKAVIEGDKSLGSSDIDDMSSDDEGKPRTARATYALKNANLMIQESGVWQFEQSLGPRLDKLFV</sequence>
<dbReference type="GeneID" id="54483617"/>
<feature type="domain" description="ABC transporter" evidence="6">
    <location>
        <begin position="491"/>
        <end position="715"/>
    </location>
</feature>
<dbReference type="SMART" id="SM00382">
    <property type="entry name" value="AAA"/>
    <property type="match status" value="2"/>
</dbReference>
<dbReference type="PANTHER" id="PTHR19211:SF135">
    <property type="entry name" value="ATPASE, PUTATIVE (AFU_ORTHOLOGUE AFUA_1G16440)-RELATED"/>
    <property type="match status" value="1"/>
</dbReference>
<dbReference type="PROSITE" id="PS00211">
    <property type="entry name" value="ABC_TRANSPORTER_1"/>
    <property type="match status" value="1"/>
</dbReference>
<keyword evidence="3" id="KW-0067">ATP-binding</keyword>
<dbReference type="InterPro" id="IPR003593">
    <property type="entry name" value="AAA+_ATPase"/>
</dbReference>
<feature type="domain" description="ABC transporter" evidence="6">
    <location>
        <begin position="48"/>
        <end position="390"/>
    </location>
</feature>
<dbReference type="PROSITE" id="PS50893">
    <property type="entry name" value="ABC_TRANSPORTER_2"/>
    <property type="match status" value="2"/>
</dbReference>
<dbReference type="RefSeq" id="XP_033595198.1">
    <property type="nucleotide sequence ID" value="XM_033742563.1"/>
</dbReference>
<proteinExistence type="predicted"/>
<feature type="coiled-coil region" evidence="4">
    <location>
        <begin position="236"/>
        <end position="263"/>
    </location>
</feature>
<dbReference type="GO" id="GO:0005524">
    <property type="term" value="F:ATP binding"/>
    <property type="evidence" value="ECO:0007669"/>
    <property type="project" value="UniProtKB-KW"/>
</dbReference>
<evidence type="ECO:0000259" key="6">
    <source>
        <dbReference type="PROSITE" id="PS50893"/>
    </source>
</evidence>
<dbReference type="CDD" id="cd03221">
    <property type="entry name" value="ABCF_EF-3"/>
    <property type="match status" value="1"/>
</dbReference>
<evidence type="ECO:0000256" key="4">
    <source>
        <dbReference type="SAM" id="Coils"/>
    </source>
</evidence>
<dbReference type="InterPro" id="IPR032781">
    <property type="entry name" value="ABC_tran_Xtn"/>
</dbReference>
<dbReference type="Pfam" id="PF00005">
    <property type="entry name" value="ABC_tran"/>
    <property type="match status" value="2"/>
</dbReference>
<keyword evidence="1" id="KW-0677">Repeat</keyword>